<keyword evidence="3" id="KW-1185">Reference proteome</keyword>
<reference evidence="2" key="1">
    <citation type="submission" date="2020-05" db="EMBL/GenBank/DDBJ databases">
        <title>Mycena genomes resolve the evolution of fungal bioluminescence.</title>
        <authorList>
            <person name="Tsai I.J."/>
        </authorList>
    </citation>
    <scope>NUCLEOTIDE SEQUENCE</scope>
    <source>
        <strain evidence="2">110903Hualien_Pintung</strain>
    </source>
</reference>
<comment type="caution">
    <text evidence="2">The sequence shown here is derived from an EMBL/GenBank/DDBJ whole genome shotgun (WGS) entry which is preliminary data.</text>
</comment>
<dbReference type="SUPFAM" id="SSF54695">
    <property type="entry name" value="POZ domain"/>
    <property type="match status" value="1"/>
</dbReference>
<dbReference type="OrthoDB" id="3041678at2759"/>
<dbReference type="InterPro" id="IPR011333">
    <property type="entry name" value="SKP1/BTB/POZ_sf"/>
</dbReference>
<dbReference type="AlphaFoldDB" id="A0A8H6TVC7"/>
<feature type="domain" description="BTB" evidence="1">
    <location>
        <begin position="13"/>
        <end position="120"/>
    </location>
</feature>
<dbReference type="InterPro" id="IPR000210">
    <property type="entry name" value="BTB/POZ_dom"/>
</dbReference>
<gene>
    <name evidence="2" type="ORF">HMN09_00130900</name>
</gene>
<dbReference type="Pfam" id="PF00651">
    <property type="entry name" value="BTB"/>
    <property type="match status" value="1"/>
</dbReference>
<dbReference type="SMART" id="SM00225">
    <property type="entry name" value="BTB"/>
    <property type="match status" value="1"/>
</dbReference>
<dbReference type="Proteomes" id="UP000613580">
    <property type="component" value="Unassembled WGS sequence"/>
</dbReference>
<sequence length="333" mass="37047">MTTRSSDLWFSDGNIVLQAGNTQFKVFQGILAVRSPIFRDMLAMPQAADVELVEGCPLVHMPDEEADAVAFLNAIYHPSSFPSYPNPTTLDTILGCLSLAHKYEVDDLRRRALVHLSSGFPSSLKWLDTISTTKSEEMPFPWRRTWDPAMKNSSVALLRLIRVANVVGAVWILPITFLQLSATSDPLTILDDLTAVDVLGPLREFRIRFNSMLLAADQRTTIAFSDPVDVAGCTNPPGCRRARLLSINELQTRMGVPRVARVAPLRLMGHAQSILERKVNSGDLCSPCGEALRVAQRERFESFWNSLPGLWNLPTWPELEVMKNDALGSNIFV</sequence>
<evidence type="ECO:0000313" key="2">
    <source>
        <dbReference type="EMBL" id="KAF7323497.1"/>
    </source>
</evidence>
<evidence type="ECO:0000259" key="1">
    <source>
        <dbReference type="SMART" id="SM00225"/>
    </source>
</evidence>
<organism evidence="2 3">
    <name type="scientific">Mycena chlorophos</name>
    <name type="common">Agaric fungus</name>
    <name type="synonym">Agaricus chlorophos</name>
    <dbReference type="NCBI Taxonomy" id="658473"/>
    <lineage>
        <taxon>Eukaryota</taxon>
        <taxon>Fungi</taxon>
        <taxon>Dikarya</taxon>
        <taxon>Basidiomycota</taxon>
        <taxon>Agaricomycotina</taxon>
        <taxon>Agaricomycetes</taxon>
        <taxon>Agaricomycetidae</taxon>
        <taxon>Agaricales</taxon>
        <taxon>Marasmiineae</taxon>
        <taxon>Mycenaceae</taxon>
        <taxon>Mycena</taxon>
    </lineage>
</organism>
<protein>
    <submittedName>
        <fullName evidence="2">ABC transporter protein</fullName>
    </submittedName>
</protein>
<accession>A0A8H6TVC7</accession>
<dbReference type="Gene3D" id="3.30.710.10">
    <property type="entry name" value="Potassium Channel Kv1.1, Chain A"/>
    <property type="match status" value="1"/>
</dbReference>
<evidence type="ECO:0000313" key="3">
    <source>
        <dbReference type="Proteomes" id="UP000613580"/>
    </source>
</evidence>
<dbReference type="EMBL" id="JACAZE010000001">
    <property type="protein sequence ID" value="KAF7323497.1"/>
    <property type="molecule type" value="Genomic_DNA"/>
</dbReference>
<name>A0A8H6TVC7_MYCCL</name>
<proteinExistence type="predicted"/>